<dbReference type="RefSeq" id="WP_380773868.1">
    <property type="nucleotide sequence ID" value="NZ_JBHUEO010000026.1"/>
</dbReference>
<keyword evidence="7 9" id="KW-0067">ATP-binding</keyword>
<reference evidence="12" key="1">
    <citation type="journal article" date="2019" name="Int. J. Syst. Evol. Microbiol.">
        <title>The Global Catalogue of Microorganisms (GCM) 10K type strain sequencing project: providing services to taxonomists for standard genome sequencing and annotation.</title>
        <authorList>
            <consortium name="The Broad Institute Genomics Platform"/>
            <consortium name="The Broad Institute Genome Sequencing Center for Infectious Disease"/>
            <person name="Wu L."/>
            <person name="Ma J."/>
        </authorList>
    </citation>
    <scope>NUCLEOTIDE SEQUENCE [LARGE SCALE GENOMIC DNA]</scope>
    <source>
        <strain evidence="12">CGMCC 1.12295</strain>
    </source>
</reference>
<dbReference type="PANTHER" id="PTHR21299:SF1">
    <property type="entry name" value="PANTOATE--BETA-ALANINE LIGASE"/>
    <property type="match status" value="1"/>
</dbReference>
<keyword evidence="3 9" id="KW-0963">Cytoplasm</keyword>
<feature type="binding site" evidence="9">
    <location>
        <position position="176"/>
    </location>
    <ligand>
        <name>ATP</name>
        <dbReference type="ChEBI" id="CHEBI:30616"/>
    </ligand>
</feature>
<gene>
    <name evidence="9 11" type="primary">panC</name>
    <name evidence="11" type="ORF">ACFSCZ_10465</name>
</gene>
<dbReference type="SUPFAM" id="SSF52374">
    <property type="entry name" value="Nucleotidylyl transferase"/>
    <property type="match status" value="1"/>
</dbReference>
<evidence type="ECO:0000256" key="3">
    <source>
        <dbReference type="ARBA" id="ARBA00022490"/>
    </source>
</evidence>
<organism evidence="11 12">
    <name type="scientific">Siminovitchia sediminis</name>
    <dbReference type="NCBI Taxonomy" id="1274353"/>
    <lineage>
        <taxon>Bacteria</taxon>
        <taxon>Bacillati</taxon>
        <taxon>Bacillota</taxon>
        <taxon>Bacilli</taxon>
        <taxon>Bacillales</taxon>
        <taxon>Bacillaceae</taxon>
        <taxon>Siminovitchia</taxon>
    </lineage>
</organism>
<keyword evidence="12" id="KW-1185">Reference proteome</keyword>
<keyword evidence="10" id="KW-0175">Coiled coil</keyword>
<dbReference type="InterPro" id="IPR004821">
    <property type="entry name" value="Cyt_trans-like"/>
</dbReference>
<sequence>MRIVTWKKEMQKLAKECQRKGKSIGFVPTMGYLHEGHVTLVKEARNHNDVVVMSIFVNPLQFGPEEDFEAYPRDPERDKQLAEEAGVDILFMPDAEEMYHHKPAMKMTVSRKTNILCGVNRPGHFDGVVTVLAKLFHLTLPDRAYFGLKDAQQFAVVASLVDDLDFPVELVPVETVREPSGLAVSSRNVNLTKEEKKQAPAIYKGLQKAKELIEQGENNIEVITRSVKEYMEEHMDAEIDYVELLSFPELERIPEPTGTMMIAAAVKFSQTRLIDNIMIKR</sequence>
<keyword evidence="5 9" id="KW-0566">Pantothenate biosynthesis</keyword>
<evidence type="ECO:0000313" key="12">
    <source>
        <dbReference type="Proteomes" id="UP001597301"/>
    </source>
</evidence>
<dbReference type="GO" id="GO:0004592">
    <property type="term" value="F:pantoate-beta-alanine ligase activity"/>
    <property type="evidence" value="ECO:0007669"/>
    <property type="project" value="UniProtKB-EC"/>
</dbReference>
<accession>A0ABW4KLS3</accession>
<dbReference type="CDD" id="cd00560">
    <property type="entry name" value="PanC"/>
    <property type="match status" value="1"/>
</dbReference>
<evidence type="ECO:0000256" key="9">
    <source>
        <dbReference type="HAMAP-Rule" id="MF_00158"/>
    </source>
</evidence>
<dbReference type="Gene3D" id="3.30.1300.10">
    <property type="entry name" value="Pantoate-beta-alanine ligase, C-terminal domain"/>
    <property type="match status" value="1"/>
</dbReference>
<evidence type="ECO:0000256" key="5">
    <source>
        <dbReference type="ARBA" id="ARBA00022655"/>
    </source>
</evidence>
<feature type="coiled-coil region" evidence="10">
    <location>
        <begin position="206"/>
        <end position="233"/>
    </location>
</feature>
<feature type="binding site" evidence="9">
    <location>
        <begin position="147"/>
        <end position="150"/>
    </location>
    <ligand>
        <name>ATP</name>
        <dbReference type="ChEBI" id="CHEBI:30616"/>
    </ligand>
</feature>
<comment type="miscellaneous">
    <text evidence="9">The reaction proceeds by a bi uni uni bi ping pong mechanism.</text>
</comment>
<comment type="function">
    <text evidence="9">Catalyzes the condensation of pantoate with beta-alanine in an ATP-dependent reaction via a pantoyl-adenylate intermediate.</text>
</comment>
<dbReference type="EMBL" id="JBHUEO010000026">
    <property type="protein sequence ID" value="MFD1707155.1"/>
    <property type="molecule type" value="Genomic_DNA"/>
</dbReference>
<evidence type="ECO:0000256" key="4">
    <source>
        <dbReference type="ARBA" id="ARBA00022598"/>
    </source>
</evidence>
<dbReference type="Gene3D" id="3.40.50.620">
    <property type="entry name" value="HUPs"/>
    <property type="match status" value="1"/>
</dbReference>
<evidence type="ECO:0000256" key="6">
    <source>
        <dbReference type="ARBA" id="ARBA00022741"/>
    </source>
</evidence>
<protein>
    <recommendedName>
        <fullName evidence="9">Pantothenate synthetase</fullName>
        <shortName evidence="9">PS</shortName>
        <ecNumber evidence="9">6.3.2.1</ecNumber>
    </recommendedName>
    <alternativeName>
        <fullName evidence="9">Pantoate--beta-alanine ligase</fullName>
    </alternativeName>
    <alternativeName>
        <fullName evidence="9">Pantoate-activating enzyme</fullName>
    </alternativeName>
</protein>
<evidence type="ECO:0000256" key="7">
    <source>
        <dbReference type="ARBA" id="ARBA00022840"/>
    </source>
</evidence>
<comment type="caution">
    <text evidence="11">The sequence shown here is derived from an EMBL/GenBank/DDBJ whole genome shotgun (WGS) entry which is preliminary data.</text>
</comment>
<dbReference type="NCBIfam" id="TIGR00125">
    <property type="entry name" value="cyt_tran_rel"/>
    <property type="match status" value="1"/>
</dbReference>
<comment type="similarity">
    <text evidence="2 9">Belongs to the pantothenate synthetase family.</text>
</comment>
<comment type="subunit">
    <text evidence="9">Homodimer.</text>
</comment>
<dbReference type="InterPro" id="IPR042176">
    <property type="entry name" value="Pantoate_ligase_C"/>
</dbReference>
<evidence type="ECO:0000256" key="10">
    <source>
        <dbReference type="SAM" id="Coils"/>
    </source>
</evidence>
<dbReference type="InterPro" id="IPR003721">
    <property type="entry name" value="Pantoate_ligase"/>
</dbReference>
<comment type="subcellular location">
    <subcellularLocation>
        <location evidence="9">Cytoplasm</location>
    </subcellularLocation>
</comment>
<proteinExistence type="inferred from homology"/>
<feature type="binding site" evidence="9">
    <location>
        <begin position="30"/>
        <end position="37"/>
    </location>
    <ligand>
        <name>ATP</name>
        <dbReference type="ChEBI" id="CHEBI:30616"/>
    </ligand>
</feature>
<feature type="active site" description="Proton donor" evidence="9">
    <location>
        <position position="37"/>
    </location>
</feature>
<keyword evidence="4 9" id="KW-0436">Ligase</keyword>
<dbReference type="EC" id="6.3.2.1" evidence="9"/>
<name>A0ABW4KLS3_9BACI</name>
<evidence type="ECO:0000256" key="1">
    <source>
        <dbReference type="ARBA" id="ARBA00004990"/>
    </source>
</evidence>
<dbReference type="HAMAP" id="MF_00158">
    <property type="entry name" value="PanC"/>
    <property type="match status" value="1"/>
</dbReference>
<comment type="catalytic activity">
    <reaction evidence="8 9">
        <text>(R)-pantoate + beta-alanine + ATP = (R)-pantothenate + AMP + diphosphate + H(+)</text>
        <dbReference type="Rhea" id="RHEA:10912"/>
        <dbReference type="ChEBI" id="CHEBI:15378"/>
        <dbReference type="ChEBI" id="CHEBI:15980"/>
        <dbReference type="ChEBI" id="CHEBI:29032"/>
        <dbReference type="ChEBI" id="CHEBI:30616"/>
        <dbReference type="ChEBI" id="CHEBI:33019"/>
        <dbReference type="ChEBI" id="CHEBI:57966"/>
        <dbReference type="ChEBI" id="CHEBI:456215"/>
        <dbReference type="EC" id="6.3.2.1"/>
    </reaction>
</comment>
<dbReference type="InterPro" id="IPR014729">
    <property type="entry name" value="Rossmann-like_a/b/a_fold"/>
</dbReference>
<evidence type="ECO:0000313" key="11">
    <source>
        <dbReference type="EMBL" id="MFD1707155.1"/>
    </source>
</evidence>
<dbReference type="NCBIfam" id="TIGR00018">
    <property type="entry name" value="panC"/>
    <property type="match status" value="1"/>
</dbReference>
<feature type="binding site" evidence="9">
    <location>
        <position position="61"/>
    </location>
    <ligand>
        <name>beta-alanine</name>
        <dbReference type="ChEBI" id="CHEBI:57966"/>
    </ligand>
</feature>
<dbReference type="PANTHER" id="PTHR21299">
    <property type="entry name" value="CYTIDYLATE KINASE/PANTOATE-BETA-ALANINE LIGASE"/>
    <property type="match status" value="1"/>
</dbReference>
<comment type="pathway">
    <text evidence="1 9">Cofactor biosynthesis; (R)-pantothenate biosynthesis; (R)-pantothenate from (R)-pantoate and beta-alanine: step 1/1.</text>
</comment>
<dbReference type="Proteomes" id="UP001597301">
    <property type="component" value="Unassembled WGS sequence"/>
</dbReference>
<keyword evidence="6 9" id="KW-0547">Nucleotide-binding</keyword>
<dbReference type="Pfam" id="PF02569">
    <property type="entry name" value="Pantoate_ligase"/>
    <property type="match status" value="1"/>
</dbReference>
<feature type="binding site" evidence="9">
    <location>
        <begin position="184"/>
        <end position="187"/>
    </location>
    <ligand>
        <name>ATP</name>
        <dbReference type="ChEBI" id="CHEBI:30616"/>
    </ligand>
</feature>
<feature type="binding site" evidence="9">
    <location>
        <position position="153"/>
    </location>
    <ligand>
        <name>(R)-pantoate</name>
        <dbReference type="ChEBI" id="CHEBI:15980"/>
    </ligand>
</feature>
<feature type="binding site" evidence="9">
    <location>
        <position position="61"/>
    </location>
    <ligand>
        <name>(R)-pantoate</name>
        <dbReference type="ChEBI" id="CHEBI:15980"/>
    </ligand>
</feature>
<evidence type="ECO:0000256" key="2">
    <source>
        <dbReference type="ARBA" id="ARBA00009256"/>
    </source>
</evidence>
<evidence type="ECO:0000256" key="8">
    <source>
        <dbReference type="ARBA" id="ARBA00048258"/>
    </source>
</evidence>